<dbReference type="EMBL" id="BARS01057717">
    <property type="protein sequence ID" value="GAG42639.1"/>
    <property type="molecule type" value="Genomic_DNA"/>
</dbReference>
<name>X0XHI8_9ZZZZ</name>
<gene>
    <name evidence="1" type="ORF">S01H1_84509</name>
</gene>
<feature type="non-terminal residue" evidence="1">
    <location>
        <position position="87"/>
    </location>
</feature>
<protein>
    <submittedName>
        <fullName evidence="1">Uncharacterized protein</fullName>
    </submittedName>
</protein>
<proteinExistence type="predicted"/>
<accession>X0XHI8</accession>
<evidence type="ECO:0000313" key="1">
    <source>
        <dbReference type="EMBL" id="GAG42639.1"/>
    </source>
</evidence>
<reference evidence="1" key="1">
    <citation type="journal article" date="2014" name="Front. Microbiol.">
        <title>High frequency of phylogenetically diverse reductive dehalogenase-homologous genes in deep subseafloor sedimentary metagenomes.</title>
        <authorList>
            <person name="Kawai M."/>
            <person name="Futagami T."/>
            <person name="Toyoda A."/>
            <person name="Takaki Y."/>
            <person name="Nishi S."/>
            <person name="Hori S."/>
            <person name="Arai W."/>
            <person name="Tsubouchi T."/>
            <person name="Morono Y."/>
            <person name="Uchiyama I."/>
            <person name="Ito T."/>
            <person name="Fujiyama A."/>
            <person name="Inagaki F."/>
            <person name="Takami H."/>
        </authorList>
    </citation>
    <scope>NUCLEOTIDE SEQUENCE</scope>
    <source>
        <strain evidence="1">Expedition CK06-06</strain>
    </source>
</reference>
<sequence length="87" mass="9252">MERMIAANVGPGAASTLCQWTAQRDHVPTADQIMADPEAAQVPDQTGFQMIAANLAMGAVTDARTAEAALHYIVRLRTDLQVSLGTK</sequence>
<organism evidence="1">
    <name type="scientific">marine sediment metagenome</name>
    <dbReference type="NCBI Taxonomy" id="412755"/>
    <lineage>
        <taxon>unclassified sequences</taxon>
        <taxon>metagenomes</taxon>
        <taxon>ecological metagenomes</taxon>
    </lineage>
</organism>
<comment type="caution">
    <text evidence="1">The sequence shown here is derived from an EMBL/GenBank/DDBJ whole genome shotgun (WGS) entry which is preliminary data.</text>
</comment>
<dbReference type="AlphaFoldDB" id="X0XHI8"/>